<evidence type="ECO:0000256" key="13">
    <source>
        <dbReference type="ARBA" id="ARBA00061423"/>
    </source>
</evidence>
<dbReference type="CDD" id="cd03890">
    <property type="entry name" value="M20_pepD"/>
    <property type="match status" value="1"/>
</dbReference>
<dbReference type="GO" id="GO:0070573">
    <property type="term" value="F:metallodipeptidase activity"/>
    <property type="evidence" value="ECO:0007669"/>
    <property type="project" value="TreeGrafter"/>
</dbReference>
<proteinExistence type="inferred from homology"/>
<dbReference type="InterPro" id="IPR011650">
    <property type="entry name" value="Peptidase_M20_dimer"/>
</dbReference>
<evidence type="ECO:0000256" key="18">
    <source>
        <dbReference type="ARBA" id="ARBA00078074"/>
    </source>
</evidence>
<evidence type="ECO:0000256" key="5">
    <source>
        <dbReference type="ARBA" id="ARBA00022801"/>
    </source>
</evidence>
<comment type="cofactor">
    <cofactor evidence="1">
        <name>Co(2+)</name>
        <dbReference type="ChEBI" id="CHEBI:48828"/>
    </cofactor>
</comment>
<dbReference type="PANTHER" id="PTHR43501">
    <property type="entry name" value="CYTOSOL NON-SPECIFIC DIPEPTIDASE"/>
    <property type="match status" value="1"/>
</dbReference>
<evidence type="ECO:0000256" key="8">
    <source>
        <dbReference type="ARBA" id="ARBA00023049"/>
    </source>
</evidence>
<evidence type="ECO:0000256" key="2">
    <source>
        <dbReference type="ARBA" id="ARBA00001947"/>
    </source>
</evidence>
<evidence type="ECO:0000256" key="17">
    <source>
        <dbReference type="ARBA" id="ARBA00077688"/>
    </source>
</evidence>
<dbReference type="Gene3D" id="3.40.630.10">
    <property type="entry name" value="Zn peptidases"/>
    <property type="match status" value="2"/>
</dbReference>
<dbReference type="Proteomes" id="UP000244906">
    <property type="component" value="Unassembled WGS sequence"/>
</dbReference>
<evidence type="ECO:0000256" key="7">
    <source>
        <dbReference type="ARBA" id="ARBA00022997"/>
    </source>
</evidence>
<dbReference type="InterPro" id="IPR001160">
    <property type="entry name" value="Peptidase_M20C"/>
</dbReference>
<sequence>MSLSQLVPESFWRHFEGLCQIPRPSGHEARVSEWIQGYADRKGLQCIKDEAGNLIIRKPARKGKEHIPGIVLQGHLDIVPQKEPDSLHDFKMDPIETLIEGDWVTANGTTLGADNGAGVAAALAILDDPYLQHGPLEVLLTVNEEDGMDGAFGLKPNLLQGKYLLNLDSEDEGEVYVGCAGGVDVTVTSSLEQQPLAPEFIPVKLSVSGLKGGHSGININSGRISAIKLMVRLLRKLQSIDFRLVSMDGGGLRNAIPSTADVVVAVTASKVAEFQQLVQSVFASIASESSISEPNMQLQAEMIDRDIELFGLHMVEQRKFLQVMHAVQNGVQQMSDEVAGVVETSSNIGIVKLKKGELQVFSLVRSLKDSARQNLAESIADCFRLMNADVAFEGAYPGWQPRVSSGLLTQFQAVHQRLFNQPAKVKVIHAGLECGIFSAAYPAMEMISIGPTIKYPHSPAEKMSISSVQQFWTLLSATLESIDR</sequence>
<dbReference type="NCBIfam" id="TIGR01893">
    <property type="entry name" value="aa-his-dipept"/>
    <property type="match status" value="1"/>
</dbReference>
<protein>
    <recommendedName>
        <fullName evidence="14">Cytosol non-specific dipeptidase</fullName>
        <ecNumber evidence="11">3.4.13.18</ecNumber>
    </recommendedName>
    <alternativeName>
        <fullName evidence="17">Aminoacyl-histidine dipeptidase</fullName>
    </alternativeName>
    <alternativeName>
        <fullName evidence="16">Beta-alanyl-histidine dipeptidase</fullName>
    </alternativeName>
    <alternativeName>
        <fullName evidence="15">Carnosinase</fullName>
    </alternativeName>
    <alternativeName>
        <fullName evidence="12">Peptidase D</fullName>
    </alternativeName>
    <alternativeName>
        <fullName evidence="18">Xaa-His dipeptidase</fullName>
    </alternativeName>
</protein>
<evidence type="ECO:0000256" key="11">
    <source>
        <dbReference type="ARBA" id="ARBA00038976"/>
    </source>
</evidence>
<organism evidence="20 21">
    <name type="scientific">Pelagibaculum spongiae</name>
    <dbReference type="NCBI Taxonomy" id="2080658"/>
    <lineage>
        <taxon>Bacteria</taxon>
        <taxon>Pseudomonadati</taxon>
        <taxon>Pseudomonadota</taxon>
        <taxon>Gammaproteobacteria</taxon>
        <taxon>Oceanospirillales</taxon>
        <taxon>Pelagibaculum</taxon>
    </lineage>
</organism>
<keyword evidence="4" id="KW-0479">Metal-binding</keyword>
<dbReference type="GO" id="GO:0006508">
    <property type="term" value="P:proteolysis"/>
    <property type="evidence" value="ECO:0007669"/>
    <property type="project" value="UniProtKB-KW"/>
</dbReference>
<evidence type="ECO:0000256" key="16">
    <source>
        <dbReference type="ARBA" id="ARBA00076004"/>
    </source>
</evidence>
<dbReference type="SUPFAM" id="SSF53187">
    <property type="entry name" value="Zn-dependent exopeptidases"/>
    <property type="match status" value="1"/>
</dbReference>
<dbReference type="PANTHER" id="PTHR43501:SF1">
    <property type="entry name" value="CYTOSOL NON-SPECIFIC DIPEPTIDASE"/>
    <property type="match status" value="1"/>
</dbReference>
<dbReference type="PIRSF" id="PIRSF016599">
    <property type="entry name" value="Xaa-His_dipept"/>
    <property type="match status" value="1"/>
</dbReference>
<evidence type="ECO:0000256" key="3">
    <source>
        <dbReference type="ARBA" id="ARBA00022670"/>
    </source>
</evidence>
<dbReference type="AlphaFoldDB" id="A0A2V1GN52"/>
<keyword evidence="9" id="KW-0170">Cobalt</keyword>
<dbReference type="Pfam" id="PF01546">
    <property type="entry name" value="Peptidase_M20"/>
    <property type="match status" value="1"/>
</dbReference>
<comment type="cofactor">
    <cofactor evidence="2">
        <name>Zn(2+)</name>
        <dbReference type="ChEBI" id="CHEBI:29105"/>
    </cofactor>
</comment>
<evidence type="ECO:0000256" key="15">
    <source>
        <dbReference type="ARBA" id="ARBA00075285"/>
    </source>
</evidence>
<keyword evidence="5" id="KW-0378">Hydrolase</keyword>
<comment type="catalytic activity">
    <reaction evidence="10">
        <text>Hydrolysis of dipeptides, preferentially hydrophobic dipeptides including prolyl amino acids.</text>
        <dbReference type="EC" id="3.4.13.18"/>
    </reaction>
</comment>
<evidence type="ECO:0000256" key="1">
    <source>
        <dbReference type="ARBA" id="ARBA00001941"/>
    </source>
</evidence>
<evidence type="ECO:0000313" key="20">
    <source>
        <dbReference type="EMBL" id="PVZ62960.1"/>
    </source>
</evidence>
<feature type="domain" description="Peptidase M20 dimerisation" evidence="19">
    <location>
        <begin position="207"/>
        <end position="285"/>
    </location>
</feature>
<name>A0A2V1GN52_9GAMM</name>
<gene>
    <name evidence="20" type="ORF">DC094_21575</name>
</gene>
<dbReference type="Pfam" id="PF07687">
    <property type="entry name" value="M20_dimer"/>
    <property type="match status" value="1"/>
</dbReference>
<evidence type="ECO:0000256" key="10">
    <source>
        <dbReference type="ARBA" id="ARBA00036421"/>
    </source>
</evidence>
<evidence type="ECO:0000256" key="9">
    <source>
        <dbReference type="ARBA" id="ARBA00023285"/>
    </source>
</evidence>
<evidence type="ECO:0000256" key="4">
    <source>
        <dbReference type="ARBA" id="ARBA00022723"/>
    </source>
</evidence>
<evidence type="ECO:0000313" key="21">
    <source>
        <dbReference type="Proteomes" id="UP000244906"/>
    </source>
</evidence>
<keyword evidence="3" id="KW-0645">Protease</keyword>
<dbReference type="GO" id="GO:0046872">
    <property type="term" value="F:metal ion binding"/>
    <property type="evidence" value="ECO:0007669"/>
    <property type="project" value="UniProtKB-KW"/>
</dbReference>
<comment type="caution">
    <text evidence="20">The sequence shown here is derived from an EMBL/GenBank/DDBJ whole genome shotgun (WGS) entry which is preliminary data.</text>
</comment>
<dbReference type="EC" id="3.4.13.18" evidence="11"/>
<keyword evidence="6" id="KW-0862">Zinc</keyword>
<evidence type="ECO:0000256" key="6">
    <source>
        <dbReference type="ARBA" id="ARBA00022833"/>
    </source>
</evidence>
<dbReference type="OrthoDB" id="9773892at2"/>
<dbReference type="GO" id="GO:0005829">
    <property type="term" value="C:cytosol"/>
    <property type="evidence" value="ECO:0007669"/>
    <property type="project" value="TreeGrafter"/>
</dbReference>
<evidence type="ECO:0000259" key="19">
    <source>
        <dbReference type="Pfam" id="PF07687"/>
    </source>
</evidence>
<dbReference type="FunFam" id="3.40.630.10:FF:000015">
    <property type="entry name" value="Aminoacyl-histidine dipeptidase PepD"/>
    <property type="match status" value="1"/>
</dbReference>
<dbReference type="RefSeq" id="WP_116689197.1">
    <property type="nucleotide sequence ID" value="NZ_CAWNYD010000017.1"/>
</dbReference>
<dbReference type="InterPro" id="IPR002933">
    <property type="entry name" value="Peptidase_M20"/>
</dbReference>
<accession>A0A2V1GN52</accession>
<keyword evidence="21" id="KW-1185">Reference proteome</keyword>
<comment type="similarity">
    <text evidence="13">Belongs to the peptidase M20C family.</text>
</comment>
<evidence type="ECO:0000256" key="14">
    <source>
        <dbReference type="ARBA" id="ARBA00071271"/>
    </source>
</evidence>
<reference evidence="20 21" key="1">
    <citation type="submission" date="2018-04" db="EMBL/GenBank/DDBJ databases">
        <title>Thalassorhabdus spongiae gen. nov., sp. nov., isolated from a marine sponge in South-West Iceland.</title>
        <authorList>
            <person name="Knobloch S."/>
            <person name="Daussin A."/>
            <person name="Johannsson R."/>
            <person name="Marteinsson V.T."/>
        </authorList>
    </citation>
    <scope>NUCLEOTIDE SEQUENCE [LARGE SCALE GENOMIC DNA]</scope>
    <source>
        <strain evidence="20 21">Hp12</strain>
    </source>
</reference>
<dbReference type="PRINTS" id="PR00934">
    <property type="entry name" value="XHISDIPTASE"/>
</dbReference>
<keyword evidence="7" id="KW-0224">Dipeptidase</keyword>
<dbReference type="EMBL" id="QDDL01000017">
    <property type="protein sequence ID" value="PVZ62960.1"/>
    <property type="molecule type" value="Genomic_DNA"/>
</dbReference>
<keyword evidence="8" id="KW-0482">Metalloprotease</keyword>
<evidence type="ECO:0000256" key="12">
    <source>
        <dbReference type="ARBA" id="ARBA00044252"/>
    </source>
</evidence>
<dbReference type="FunFam" id="3.40.630.10:FF:000018">
    <property type="entry name" value="Aminoacyl-histidine dipeptidase PepD"/>
    <property type="match status" value="1"/>
</dbReference>